<feature type="transmembrane region" description="Helical" evidence="1">
    <location>
        <begin position="23"/>
        <end position="40"/>
    </location>
</feature>
<reference evidence="2 3" key="1">
    <citation type="submission" date="2016-10" db="EMBL/GenBank/DDBJ databases">
        <authorList>
            <person name="Varghese N."/>
            <person name="Submissions S."/>
        </authorList>
    </citation>
    <scope>NUCLEOTIDE SEQUENCE [LARGE SCALE GENOMIC DNA]</scope>
    <source>
        <strain evidence="2 3">WC1T17</strain>
    </source>
</reference>
<evidence type="ECO:0000313" key="2">
    <source>
        <dbReference type="EMBL" id="SEM62226.1"/>
    </source>
</evidence>
<feature type="transmembrane region" description="Helical" evidence="1">
    <location>
        <begin position="199"/>
        <end position="217"/>
    </location>
</feature>
<keyword evidence="1" id="KW-0812">Transmembrane</keyword>
<gene>
    <name evidence="2" type="ORF">SAMN05216431_105103</name>
</gene>
<keyword evidence="1" id="KW-1133">Transmembrane helix</keyword>
<comment type="caution">
    <text evidence="2">The sequence shown here is derived from an EMBL/GenBank/DDBJ whole genome shotgun (WGS) entry which is preliminary data.</text>
</comment>
<evidence type="ECO:0000313" key="3">
    <source>
        <dbReference type="Proteomes" id="UP000182089"/>
    </source>
</evidence>
<organism evidence="2 3">
    <name type="scientific">Ligilactobacillus ruminis</name>
    <dbReference type="NCBI Taxonomy" id="1623"/>
    <lineage>
        <taxon>Bacteria</taxon>
        <taxon>Bacillati</taxon>
        <taxon>Bacillota</taxon>
        <taxon>Bacilli</taxon>
        <taxon>Lactobacillales</taxon>
        <taxon>Lactobacillaceae</taxon>
        <taxon>Ligilactobacillus</taxon>
    </lineage>
</organism>
<feature type="transmembrane region" description="Helical" evidence="1">
    <location>
        <begin position="74"/>
        <end position="98"/>
    </location>
</feature>
<proteinExistence type="predicted"/>
<name>A0ABY1AB94_9LACO</name>
<accession>A0ABY1AB94</accession>
<keyword evidence="1" id="KW-0472">Membrane</keyword>
<dbReference type="Proteomes" id="UP000182089">
    <property type="component" value="Unassembled WGS sequence"/>
</dbReference>
<dbReference type="EMBL" id="FOCC01000005">
    <property type="protein sequence ID" value="SEM62226.1"/>
    <property type="molecule type" value="Genomic_DNA"/>
</dbReference>
<evidence type="ECO:0000256" key="1">
    <source>
        <dbReference type="SAM" id="Phobius"/>
    </source>
</evidence>
<protein>
    <submittedName>
        <fullName evidence="2">Energy-coupling factor transport system permease protein</fullName>
    </submittedName>
</protein>
<feature type="transmembrane region" description="Helical" evidence="1">
    <location>
        <begin position="47"/>
        <end position="68"/>
    </location>
</feature>
<sequence>MNPAVIFVIMCTFGLDLAFEKSVWVNLSIILGCIVFLSLKKAALKKIMLALLWSAPLVLGTGWSQYLYARQDNWHAALIYASRAEAYLFLALILLLPYTLEKILANLRDHLHLPEHFMYGLLAALNMAGHIRAEWRRIRYAFLLKHKSASVLNPKLYVKIIVYALSLADDLAQATTAQGFDALNVRTHVQYDYLPKRQWLLAGLIFLLLIGSNFLNLW</sequence>